<evidence type="ECO:0000313" key="1">
    <source>
        <dbReference type="EMBL" id="KAA0164915.1"/>
    </source>
</evidence>
<proteinExistence type="predicted"/>
<dbReference type="Proteomes" id="UP000324907">
    <property type="component" value="Unassembled WGS sequence"/>
</dbReference>
<reference evidence="1 2" key="1">
    <citation type="submission" date="2019-07" db="EMBL/GenBank/DDBJ databases">
        <title>Genomes of Cafeteria roenbergensis.</title>
        <authorList>
            <person name="Fischer M.G."/>
            <person name="Hackl T."/>
            <person name="Roman M."/>
        </authorList>
    </citation>
    <scope>NUCLEOTIDE SEQUENCE [LARGE SCALE GENOMIC DNA]</scope>
    <source>
        <strain evidence="1 2">RCC970-E3</strain>
    </source>
</reference>
<comment type="caution">
    <text evidence="1">The sequence shown here is derived from an EMBL/GenBank/DDBJ whole genome shotgun (WGS) entry which is preliminary data.</text>
</comment>
<evidence type="ECO:0000313" key="2">
    <source>
        <dbReference type="Proteomes" id="UP000324907"/>
    </source>
</evidence>
<protein>
    <submittedName>
        <fullName evidence="1">Uncharacterized protein</fullName>
    </submittedName>
</protein>
<dbReference type="EMBL" id="VLTL01000051">
    <property type="protein sequence ID" value="KAA0164915.1"/>
    <property type="molecule type" value="Genomic_DNA"/>
</dbReference>
<name>A0A5A8DHN7_CAFRO</name>
<sequence length="210" mass="22814">MAMAGAVDFCGQLWQASMERGDVARTTVQDALVPAAGEIAEPQVPECQPFAHEAIGRIFPTPRDAVPDSMILTLATRRLVDGFATTDTHPAVWFLVQLHIARGTLTWGDLETDSAFVLLAQANQPILATMAAINTWVLVHKGGVDPLALTAPAALRKRIDDFPTEPEIFLHDDAEIHEMELAWLAFEAEADPRARGQEETLASLLSPAQL</sequence>
<dbReference type="AlphaFoldDB" id="A0A5A8DHN7"/>
<gene>
    <name evidence="1" type="ORF">FNF28_03649</name>
</gene>
<organism evidence="1 2">
    <name type="scientific">Cafeteria roenbergensis</name>
    <name type="common">Marine flagellate</name>
    <dbReference type="NCBI Taxonomy" id="33653"/>
    <lineage>
        <taxon>Eukaryota</taxon>
        <taxon>Sar</taxon>
        <taxon>Stramenopiles</taxon>
        <taxon>Bigyra</taxon>
        <taxon>Opalozoa</taxon>
        <taxon>Bicosoecida</taxon>
        <taxon>Cafeteriaceae</taxon>
        <taxon>Cafeteria</taxon>
    </lineage>
</organism>
<accession>A0A5A8DHN7</accession>